<name>A0A0S3PY45_9BRAD</name>
<feature type="compositionally biased region" description="Basic and acidic residues" evidence="1">
    <location>
        <begin position="7"/>
        <end position="23"/>
    </location>
</feature>
<organism evidence="2 3">
    <name type="scientific">Variibacter gotjawalensis</name>
    <dbReference type="NCBI Taxonomy" id="1333996"/>
    <lineage>
        <taxon>Bacteria</taxon>
        <taxon>Pseudomonadati</taxon>
        <taxon>Pseudomonadota</taxon>
        <taxon>Alphaproteobacteria</taxon>
        <taxon>Hyphomicrobiales</taxon>
        <taxon>Nitrobacteraceae</taxon>
        <taxon>Variibacter</taxon>
    </lineage>
</organism>
<sequence>MNAFELSWKKDVDGPHEAGHDGIGRMSLKA</sequence>
<feature type="region of interest" description="Disordered" evidence="1">
    <location>
        <begin position="1"/>
        <end position="30"/>
    </location>
</feature>
<keyword evidence="3" id="KW-1185">Reference proteome</keyword>
<dbReference type="AlphaFoldDB" id="A0A0S3PY45"/>
<dbReference type="Proteomes" id="UP000236884">
    <property type="component" value="Chromosome"/>
</dbReference>
<dbReference type="KEGG" id="vgo:GJW-30_1_03388"/>
<evidence type="ECO:0000313" key="2">
    <source>
        <dbReference type="EMBL" id="BAT60838.1"/>
    </source>
</evidence>
<reference evidence="2 3" key="1">
    <citation type="submission" date="2015-08" db="EMBL/GenBank/DDBJ databases">
        <title>Investigation of the bacterial diversity of lava forest soil.</title>
        <authorList>
            <person name="Lee J.S."/>
        </authorList>
    </citation>
    <scope>NUCLEOTIDE SEQUENCE [LARGE SCALE GENOMIC DNA]</scope>
    <source>
        <strain evidence="2 3">GJW-30</strain>
    </source>
</reference>
<dbReference type="EMBL" id="AP014946">
    <property type="protein sequence ID" value="BAT60838.1"/>
    <property type="molecule type" value="Genomic_DNA"/>
</dbReference>
<accession>A0A0S3PY45</accession>
<gene>
    <name evidence="2" type="ORF">GJW-30_1_03388</name>
</gene>
<proteinExistence type="predicted"/>
<evidence type="ECO:0000256" key="1">
    <source>
        <dbReference type="SAM" id="MobiDB-lite"/>
    </source>
</evidence>
<protein>
    <submittedName>
        <fullName evidence="2">Uncharacterized protein</fullName>
    </submittedName>
</protein>
<evidence type="ECO:0000313" key="3">
    <source>
        <dbReference type="Proteomes" id="UP000236884"/>
    </source>
</evidence>